<dbReference type="PANTHER" id="PTHR42939:SF1">
    <property type="entry name" value="ABC TRANSPORTER ATP-BINDING PROTEIN ALBC-RELATED"/>
    <property type="match status" value="1"/>
</dbReference>
<dbReference type="InterPro" id="IPR051782">
    <property type="entry name" value="ABC_Transporter_VariousFunc"/>
</dbReference>
<keyword evidence="6" id="KW-1185">Reference proteome</keyword>
<dbReference type="AlphaFoldDB" id="A0A3G6J0X3"/>
<dbReference type="Gene3D" id="3.40.50.300">
    <property type="entry name" value="P-loop containing nucleotide triphosphate hydrolases"/>
    <property type="match status" value="1"/>
</dbReference>
<dbReference type="GO" id="GO:0005524">
    <property type="term" value="F:ATP binding"/>
    <property type="evidence" value="ECO:0007669"/>
    <property type="project" value="UniProtKB-KW"/>
</dbReference>
<dbReference type="PANTHER" id="PTHR42939">
    <property type="entry name" value="ABC TRANSPORTER ATP-BINDING PROTEIN ALBC-RELATED"/>
    <property type="match status" value="1"/>
</dbReference>
<evidence type="ECO:0000313" key="6">
    <source>
        <dbReference type="Proteomes" id="UP000271587"/>
    </source>
</evidence>
<keyword evidence="2" id="KW-0547">Nucleotide-binding</keyword>
<keyword evidence="5" id="KW-0378">Hydrolase</keyword>
<dbReference type="PROSITE" id="PS50893">
    <property type="entry name" value="ABC_TRANSPORTER_2"/>
    <property type="match status" value="1"/>
</dbReference>
<dbReference type="InterPro" id="IPR027417">
    <property type="entry name" value="P-loop_NTPase"/>
</dbReference>
<dbReference type="GO" id="GO:0016887">
    <property type="term" value="F:ATP hydrolysis activity"/>
    <property type="evidence" value="ECO:0007669"/>
    <property type="project" value="InterPro"/>
</dbReference>
<accession>A0A3G6J0X3</accession>
<keyword evidence="1" id="KW-0813">Transport</keyword>
<evidence type="ECO:0000313" key="5">
    <source>
        <dbReference type="EMBL" id="AZA10618.1"/>
    </source>
</evidence>
<proteinExistence type="predicted"/>
<dbReference type="EC" id="3.6.3.-" evidence="5"/>
<dbReference type="Proteomes" id="UP000271587">
    <property type="component" value="Chromosome"/>
</dbReference>
<dbReference type="EMBL" id="CP033897">
    <property type="protein sequence ID" value="AZA10618.1"/>
    <property type="molecule type" value="Genomic_DNA"/>
</dbReference>
<dbReference type="InterPro" id="IPR003593">
    <property type="entry name" value="AAA+_ATPase"/>
</dbReference>
<evidence type="ECO:0000259" key="4">
    <source>
        <dbReference type="PROSITE" id="PS50893"/>
    </source>
</evidence>
<dbReference type="SMART" id="SM00382">
    <property type="entry name" value="AAA"/>
    <property type="match status" value="1"/>
</dbReference>
<keyword evidence="3 5" id="KW-0067">ATP-binding</keyword>
<dbReference type="Pfam" id="PF00005">
    <property type="entry name" value="ABC_tran"/>
    <property type="match status" value="1"/>
</dbReference>
<sequence>MNAMNEPHIAPIAEDVTAPAVALRGLSKNFGKQIAVRNLSLDIPRGSFFGIVGPNGAGKTTALTMATGLLRPGAGNAWIDGHKVWEGEGYLAKQSYGLLADSMPVFDRLSGTEYLQFLGALRGMDLETVKSRSESLLNALDLQDAGSKFIADYSAGMTKKILLAGAMLHRPEVLILDEPLEAVDPVSARTIRQMLQAYVQAGRTVVMSSHVMEVIEGLCSHVAIIADGSVRASGTLNEVRMQGSLSDTFIELVGARDIDESSLGWLR</sequence>
<dbReference type="CDD" id="cd03230">
    <property type="entry name" value="ABC_DR_subfamily_A"/>
    <property type="match status" value="1"/>
</dbReference>
<gene>
    <name evidence="5" type="primary">drrA2</name>
    <name evidence="5" type="ORF">CGERO_01420</name>
</gene>
<feature type="domain" description="ABC transporter" evidence="4">
    <location>
        <begin position="21"/>
        <end position="252"/>
    </location>
</feature>
<name>A0A3G6J0X3_9CORY</name>
<reference evidence="5 6" key="1">
    <citation type="submission" date="2018-11" db="EMBL/GenBank/DDBJ databases">
        <authorList>
            <person name="Kleinhagauer T."/>
            <person name="Glaeser S.P."/>
            <person name="Spergser J."/>
            <person name="Ruckert C."/>
            <person name="Kaempfer P."/>
            <person name="Busse H.-J."/>
        </authorList>
    </citation>
    <scope>NUCLEOTIDE SEQUENCE [LARGE SCALE GENOMIC DNA]</scope>
    <source>
        <strain evidence="5 6">W8</strain>
    </source>
</reference>
<evidence type="ECO:0000256" key="1">
    <source>
        <dbReference type="ARBA" id="ARBA00022448"/>
    </source>
</evidence>
<dbReference type="KEGG" id="cgk:CGERO_01420"/>
<evidence type="ECO:0000256" key="2">
    <source>
        <dbReference type="ARBA" id="ARBA00022741"/>
    </source>
</evidence>
<dbReference type="InterPro" id="IPR003439">
    <property type="entry name" value="ABC_transporter-like_ATP-bd"/>
</dbReference>
<organism evidence="5 6">
    <name type="scientific">Corynebacterium gerontici</name>
    <dbReference type="NCBI Taxonomy" id="2079234"/>
    <lineage>
        <taxon>Bacteria</taxon>
        <taxon>Bacillati</taxon>
        <taxon>Actinomycetota</taxon>
        <taxon>Actinomycetes</taxon>
        <taxon>Mycobacteriales</taxon>
        <taxon>Corynebacteriaceae</taxon>
        <taxon>Corynebacterium</taxon>
    </lineage>
</organism>
<evidence type="ECO:0000256" key="3">
    <source>
        <dbReference type="ARBA" id="ARBA00022840"/>
    </source>
</evidence>
<dbReference type="SUPFAM" id="SSF52540">
    <property type="entry name" value="P-loop containing nucleoside triphosphate hydrolases"/>
    <property type="match status" value="1"/>
</dbReference>
<protein>
    <submittedName>
        <fullName evidence="5">Daunorubicin/doxorubicin resistance ATP-binding protein DrrA</fullName>
        <ecNumber evidence="5">3.6.3.-</ecNumber>
    </submittedName>
</protein>